<dbReference type="HOGENOM" id="CLU_040241_4_0_1"/>
<proteinExistence type="predicted"/>
<evidence type="ECO:0000259" key="2">
    <source>
        <dbReference type="Pfam" id="PF03478"/>
    </source>
</evidence>
<feature type="compositionally biased region" description="Polar residues" evidence="1">
    <location>
        <begin position="59"/>
        <end position="74"/>
    </location>
</feature>
<sequence length="495" mass="54370">MDCSGGMEKRPASQFNKSQSPRGACASTEPARTQAKRSRPTPAGGNEQAVAVVVPRRSLPSSINHNSKTGTRDWTNLGDGPAGKIAELTLANDVADYVRFRAVCRPWRLSSSLHPRPQDGGLDSRFLPRHWIMLDKAHHNKGTTAAATHRRHRFLNVSTGGCIHTDDIPELADHTMLALTPEGLLLLLHEPSLRLHLLNPLTRHRTDLPPVTALLTPEWRRRASWRLGAHGVGLRVNAAGFVVEDASTVVAVDFSDPTVRAIAKPGDESWTVIDDRLNTIDWIITYARYNKLTFGGPGDQVVAKEHSITRGGFPGVRTTCPISIRVCTQVNSGGAADVKTIINRAMDITQDAFESSKMRLPWIVHVKTDLLDSIRDIWPGENQVLEGASKTPIVRGIMNWGTISGRELGVGVNRGSTWLAICHASTLQNLEAVLALTEMKARGLPRNRDAQEMMQAAKILHRELRLESTDGPSKKCIRGGCQNNVINIEEQINRV</sequence>
<reference evidence="4" key="2">
    <citation type="journal article" date="2008" name="Nucleic Acids Res.">
        <title>The rice annotation project database (RAP-DB): 2008 update.</title>
        <authorList>
            <consortium name="The rice annotation project (RAP)"/>
        </authorList>
    </citation>
    <scope>GENOME REANNOTATION</scope>
    <source>
        <strain evidence="4">cv. Nipponbare</strain>
    </source>
</reference>
<accession>Q7XX02</accession>
<dbReference type="EMBL" id="AL731614">
    <property type="protein sequence ID" value="CAD39828.3"/>
    <property type="molecule type" value="Genomic_DNA"/>
</dbReference>
<gene>
    <name evidence="3" type="primary">OSJNBa0079F16.7</name>
</gene>
<evidence type="ECO:0000313" key="3">
    <source>
        <dbReference type="EMBL" id="CAD39828.3"/>
    </source>
</evidence>
<protein>
    <submittedName>
        <fullName evidence="3">OSJNBa0079F16.7 protein</fullName>
    </submittedName>
</protein>
<name>Q7XX02_ORYSJ</name>
<organism evidence="3 4">
    <name type="scientific">Oryza sativa subsp. japonica</name>
    <name type="common">Rice</name>
    <dbReference type="NCBI Taxonomy" id="39947"/>
    <lineage>
        <taxon>Eukaryota</taxon>
        <taxon>Viridiplantae</taxon>
        <taxon>Streptophyta</taxon>
        <taxon>Embryophyta</taxon>
        <taxon>Tracheophyta</taxon>
        <taxon>Spermatophyta</taxon>
        <taxon>Magnoliopsida</taxon>
        <taxon>Liliopsida</taxon>
        <taxon>Poales</taxon>
        <taxon>Poaceae</taxon>
        <taxon>BOP clade</taxon>
        <taxon>Oryzoideae</taxon>
        <taxon>Oryzeae</taxon>
        <taxon>Oryzinae</taxon>
        <taxon>Oryza</taxon>
        <taxon>Oryza sativa</taxon>
    </lineage>
</organism>
<reference evidence="4" key="1">
    <citation type="journal article" date="2005" name="Nature">
        <title>The map-based sequence of the rice genome.</title>
        <authorList>
            <consortium name="International rice genome sequencing project (IRGSP)"/>
            <person name="Matsumoto T."/>
            <person name="Wu J."/>
            <person name="Kanamori H."/>
            <person name="Katayose Y."/>
            <person name="Fujisawa M."/>
            <person name="Namiki N."/>
            <person name="Mizuno H."/>
            <person name="Yamamoto K."/>
            <person name="Antonio B.A."/>
            <person name="Baba T."/>
            <person name="Sakata K."/>
            <person name="Nagamura Y."/>
            <person name="Aoki H."/>
            <person name="Arikawa K."/>
            <person name="Arita K."/>
            <person name="Bito T."/>
            <person name="Chiden Y."/>
            <person name="Fujitsuka N."/>
            <person name="Fukunaka R."/>
            <person name="Hamada M."/>
            <person name="Harada C."/>
            <person name="Hayashi A."/>
            <person name="Hijishita S."/>
            <person name="Honda M."/>
            <person name="Hosokawa S."/>
            <person name="Ichikawa Y."/>
            <person name="Idonuma A."/>
            <person name="Iijima M."/>
            <person name="Ikeda M."/>
            <person name="Ikeno M."/>
            <person name="Ito K."/>
            <person name="Ito S."/>
            <person name="Ito T."/>
            <person name="Ito Y."/>
            <person name="Ito Y."/>
            <person name="Iwabuchi A."/>
            <person name="Kamiya K."/>
            <person name="Karasawa W."/>
            <person name="Kurita K."/>
            <person name="Katagiri S."/>
            <person name="Kikuta A."/>
            <person name="Kobayashi H."/>
            <person name="Kobayashi N."/>
            <person name="Machita K."/>
            <person name="Maehara T."/>
            <person name="Masukawa M."/>
            <person name="Mizubayashi T."/>
            <person name="Mukai Y."/>
            <person name="Nagasaki H."/>
            <person name="Nagata Y."/>
            <person name="Naito S."/>
            <person name="Nakashima M."/>
            <person name="Nakama Y."/>
            <person name="Nakamichi Y."/>
            <person name="Nakamura M."/>
            <person name="Meguro A."/>
            <person name="Negishi M."/>
            <person name="Ohta I."/>
            <person name="Ohta T."/>
            <person name="Okamoto M."/>
            <person name="Ono N."/>
            <person name="Saji S."/>
            <person name="Sakaguchi M."/>
            <person name="Sakai K."/>
            <person name="Shibata M."/>
            <person name="Shimokawa T."/>
            <person name="Song J."/>
            <person name="Takazaki Y."/>
            <person name="Terasawa K."/>
            <person name="Tsugane M."/>
            <person name="Tsuji K."/>
            <person name="Ueda S."/>
            <person name="Waki K."/>
            <person name="Yamagata H."/>
            <person name="Yamamoto M."/>
            <person name="Yamamoto S."/>
            <person name="Yamane H."/>
            <person name="Yoshiki S."/>
            <person name="Yoshihara R."/>
            <person name="Yukawa K."/>
            <person name="Zhong H."/>
            <person name="Yano M."/>
            <person name="Yuan Q."/>
            <person name="Ouyang S."/>
            <person name="Liu J."/>
            <person name="Jones K.M."/>
            <person name="Gansberger K."/>
            <person name="Moffat K."/>
            <person name="Hill J."/>
            <person name="Bera J."/>
            <person name="Fadrosh D."/>
            <person name="Jin S."/>
            <person name="Johri S."/>
            <person name="Kim M."/>
            <person name="Overton L."/>
            <person name="Reardon M."/>
            <person name="Tsitrin T."/>
            <person name="Vuong H."/>
            <person name="Weaver B."/>
            <person name="Ciecko A."/>
            <person name="Tallon L."/>
            <person name="Jackson J."/>
            <person name="Pai G."/>
            <person name="Aken S.V."/>
            <person name="Utterback T."/>
            <person name="Reidmuller S."/>
            <person name="Feldblyum T."/>
            <person name="Hsiao J."/>
            <person name="Zismann V."/>
            <person name="Iobst S."/>
            <person name="de Vazeille A.R."/>
            <person name="Buell C.R."/>
            <person name="Ying K."/>
            <person name="Li Y."/>
            <person name="Lu T."/>
            <person name="Huang Y."/>
            <person name="Zhao Q."/>
            <person name="Feng Q."/>
            <person name="Zhang L."/>
            <person name="Zhu J."/>
            <person name="Weng Q."/>
            <person name="Mu J."/>
            <person name="Lu Y."/>
            <person name="Fan D."/>
            <person name="Liu Y."/>
            <person name="Guan J."/>
            <person name="Zhang Y."/>
            <person name="Yu S."/>
            <person name="Liu X."/>
            <person name="Zhang Y."/>
            <person name="Hong G."/>
            <person name="Han B."/>
            <person name="Choisne N."/>
            <person name="Demange N."/>
            <person name="Orjeda G."/>
            <person name="Samain S."/>
            <person name="Cattolico L."/>
            <person name="Pelletier E."/>
            <person name="Couloux A."/>
            <person name="Segurens B."/>
            <person name="Wincker P."/>
            <person name="D'Hont A."/>
            <person name="Scarpelli C."/>
            <person name="Weissenbach J."/>
            <person name="Salanoubat M."/>
            <person name="Quetier F."/>
            <person name="Yu Y."/>
            <person name="Kim H.R."/>
            <person name="Rambo T."/>
            <person name="Currie J."/>
            <person name="Collura K."/>
            <person name="Luo M."/>
            <person name="Yang T."/>
            <person name="Ammiraju J.S.S."/>
            <person name="Engler F."/>
            <person name="Soderlund C."/>
            <person name="Wing R.A."/>
            <person name="Palmer L.E."/>
            <person name="de la Bastide M."/>
            <person name="Spiegel L."/>
            <person name="Nascimento L."/>
            <person name="Zutavern T."/>
            <person name="O'Shaughnessy A."/>
            <person name="Dike S."/>
            <person name="Dedhia N."/>
            <person name="Preston R."/>
            <person name="Balija V."/>
            <person name="McCombie W.R."/>
            <person name="Chow T."/>
            <person name="Chen H."/>
            <person name="Chung M."/>
            <person name="Chen C."/>
            <person name="Shaw J."/>
            <person name="Wu H."/>
            <person name="Hsiao K."/>
            <person name="Chao Y."/>
            <person name="Chu M."/>
            <person name="Cheng C."/>
            <person name="Hour A."/>
            <person name="Lee P."/>
            <person name="Lin S."/>
            <person name="Lin Y."/>
            <person name="Liou J."/>
            <person name="Liu S."/>
            <person name="Hsing Y."/>
            <person name="Raghuvanshi S."/>
            <person name="Mohanty A."/>
            <person name="Bharti A.K."/>
            <person name="Gaur A."/>
            <person name="Gupta V."/>
            <person name="Kumar D."/>
            <person name="Ravi V."/>
            <person name="Vij S."/>
            <person name="Kapur A."/>
            <person name="Khurana P."/>
            <person name="Khurana P."/>
            <person name="Khurana J.P."/>
            <person name="Tyagi A.K."/>
            <person name="Gaikwad K."/>
            <person name="Singh A."/>
            <person name="Dalal V."/>
            <person name="Srivastava S."/>
            <person name="Dixit A."/>
            <person name="Pal A.K."/>
            <person name="Ghazi I.A."/>
            <person name="Yadav M."/>
            <person name="Pandit A."/>
            <person name="Bhargava A."/>
            <person name="Sureshbabu K."/>
            <person name="Batra K."/>
            <person name="Sharma T.R."/>
            <person name="Mohapatra T."/>
            <person name="Singh N.K."/>
            <person name="Messing J."/>
            <person name="Nelson A.B."/>
            <person name="Fuks G."/>
            <person name="Kavchok S."/>
            <person name="Keizer G."/>
            <person name="Linton E."/>
            <person name="Llaca V."/>
            <person name="Song R."/>
            <person name="Tanyolac B."/>
            <person name="Young S."/>
            <person name="Ho-Il K."/>
            <person name="Hahn J.H."/>
            <person name="Sangsakoo G."/>
            <person name="Vanavichit A."/>
            <person name="de Mattos Luiz.A.T."/>
            <person name="Zimmer P.D."/>
            <person name="Malone G."/>
            <person name="Dellagostin O."/>
            <person name="de Oliveira A.C."/>
            <person name="Bevan M."/>
            <person name="Bancroft I."/>
            <person name="Minx P."/>
            <person name="Cordum H."/>
            <person name="Wilson R."/>
            <person name="Cheng Z."/>
            <person name="Jin W."/>
            <person name="Jiang J."/>
            <person name="Leong S.A."/>
            <person name="Iwama H."/>
            <person name="Gojobori T."/>
            <person name="Itoh T."/>
            <person name="Niimura Y."/>
            <person name="Fujii Y."/>
            <person name="Habara T."/>
            <person name="Sakai H."/>
            <person name="Sato Y."/>
            <person name="Wilson G."/>
            <person name="Kumar K."/>
            <person name="McCouch S."/>
            <person name="Juretic N."/>
            <person name="Hoen D."/>
            <person name="Wright S."/>
            <person name="Bruskiewich R."/>
            <person name="Bureau T."/>
            <person name="Miyao A."/>
            <person name="Hirochika H."/>
            <person name="Nishikawa T."/>
            <person name="Kadowaki K."/>
            <person name="Sugiura M."/>
            <person name="Burr B."/>
            <person name="Sasaki T."/>
        </authorList>
    </citation>
    <scope>NUCLEOTIDE SEQUENCE [LARGE SCALE GENOMIC DNA]</scope>
    <source>
        <strain evidence="4">cv. Nipponbare</strain>
    </source>
</reference>
<dbReference type="PANTHER" id="PTHR33165">
    <property type="entry name" value="F-BOX DOMAIN CONTAINING PROTEIN-LIKE-RELATED"/>
    <property type="match status" value="1"/>
</dbReference>
<dbReference type="Pfam" id="PF03478">
    <property type="entry name" value="Beta-prop_KIB1-4"/>
    <property type="match status" value="1"/>
</dbReference>
<dbReference type="InterPro" id="IPR005174">
    <property type="entry name" value="KIB1-4_b-propeller"/>
</dbReference>
<feature type="region of interest" description="Disordered" evidence="1">
    <location>
        <begin position="1"/>
        <end position="79"/>
    </location>
</feature>
<evidence type="ECO:0000313" key="4">
    <source>
        <dbReference type="Proteomes" id="UP000000763"/>
    </source>
</evidence>
<dbReference type="Proteomes" id="UP000000763">
    <property type="component" value="Chromosome 4"/>
</dbReference>
<evidence type="ECO:0000256" key="1">
    <source>
        <dbReference type="SAM" id="MobiDB-lite"/>
    </source>
</evidence>
<feature type="domain" description="KIB1-4 beta-propeller" evidence="2">
    <location>
        <begin position="162"/>
        <end position="285"/>
    </location>
</feature>
<dbReference type="AlphaFoldDB" id="Q7XX02"/>
<dbReference type="PANTHER" id="PTHR33165:SF57">
    <property type="entry name" value="OS10G0568000 PROTEIN"/>
    <property type="match status" value="1"/>
</dbReference>